<comment type="catalytic activity">
    <reaction evidence="12">
        <text>ATP + (deoxyribonucleotide)n-3'-hydroxyl + 5'-phospho-(deoxyribonucleotide)m = (deoxyribonucleotide)n+m + AMP + diphosphate.</text>
        <dbReference type="EC" id="6.5.1.1"/>
    </reaction>
</comment>
<dbReference type="Gene3D" id="1.10.3260.10">
    <property type="entry name" value="DNA ligase, ATP-dependent, N-terminal domain"/>
    <property type="match status" value="1"/>
</dbReference>
<evidence type="ECO:0000256" key="2">
    <source>
        <dbReference type="ARBA" id="ARBA00022598"/>
    </source>
</evidence>
<keyword evidence="2 14" id="KW-0436">Ligase</keyword>
<dbReference type="AlphaFoldDB" id="A0A9X1R2U7"/>
<dbReference type="GO" id="GO:0006281">
    <property type="term" value="P:DNA repair"/>
    <property type="evidence" value="ECO:0007669"/>
    <property type="project" value="UniProtKB-KW"/>
</dbReference>
<dbReference type="InterPro" id="IPR026333">
    <property type="entry name" value="ATP_dep_DNA_lig_pp_1105_fam"/>
</dbReference>
<dbReference type="Pfam" id="PF01068">
    <property type="entry name" value="DNA_ligase_A_M"/>
    <property type="match status" value="1"/>
</dbReference>
<dbReference type="Pfam" id="PF04679">
    <property type="entry name" value="DNA_ligase_A_C"/>
    <property type="match status" value="1"/>
</dbReference>
<keyword evidence="11" id="KW-0131">Cell cycle</keyword>
<dbReference type="Proteomes" id="UP001139462">
    <property type="component" value="Unassembled WGS sequence"/>
</dbReference>
<dbReference type="InterPro" id="IPR012308">
    <property type="entry name" value="DNA_ligase_ATP-dep_N"/>
</dbReference>
<evidence type="ECO:0000256" key="11">
    <source>
        <dbReference type="ARBA" id="ARBA00023306"/>
    </source>
</evidence>
<dbReference type="GO" id="GO:0006260">
    <property type="term" value="P:DNA replication"/>
    <property type="evidence" value="ECO:0007669"/>
    <property type="project" value="UniProtKB-KW"/>
</dbReference>
<dbReference type="InterPro" id="IPR012309">
    <property type="entry name" value="DNA_ligase_ATP-dep_C"/>
</dbReference>
<dbReference type="GO" id="GO:0051301">
    <property type="term" value="P:cell division"/>
    <property type="evidence" value="ECO:0007669"/>
    <property type="project" value="UniProtKB-KW"/>
</dbReference>
<evidence type="ECO:0000256" key="10">
    <source>
        <dbReference type="ARBA" id="ARBA00023204"/>
    </source>
</evidence>
<sequence length="532" mass="61881">MKDFAKLIKKLDSTNKTTEKVAALTAYFQMANDEDKLWTIAILSHRRPKRPVNTSLLRIWATEISGIPLWLFEESYHIVGDLAETIALILPSKEYSEETTKSLSQFILEIIELRTLPEEEKKNYLHENWLALNYFERFVFNKIITGSFRIGVSQKLMTRALSKATEIDEDILAYKLMGDWTPQKTTFKKLILEHNEEDYLSKPYPFYLAYAVEDNFQEDLGSITDWSFEHKWDGIRSQVIIRNNEVFVWSRGEELVTDKYPEFQKFLSVIPNGTVIDGEILPFGNGEIGNFNALQTRIGRKNLSKALLEKTPVILNAYDLLEWNGEDIRQLPFIERRKILDRLIQGINSLEIGVYLSETMSFNTWEEAAAERELSLEKRSEGLMLKRKDSPYLVGRKKGDWWKWKIDPFTIDAVLTYAMRGHGRRANLYTDYTFGLWHEGELVTFAKAYSGLTDAEFRQVDAWIKRNTLERFGPVRSVTPHHVFEIAFEGIAESSRHKSGVATRFPRILRWRKDKPIEEANTLDDLKALIPK</sequence>
<evidence type="ECO:0000256" key="3">
    <source>
        <dbReference type="ARBA" id="ARBA00022618"/>
    </source>
</evidence>
<dbReference type="GO" id="GO:0003677">
    <property type="term" value="F:DNA binding"/>
    <property type="evidence" value="ECO:0007669"/>
    <property type="project" value="InterPro"/>
</dbReference>
<gene>
    <name evidence="14" type="ORF">K8344_02690</name>
</gene>
<dbReference type="InterPro" id="IPR012310">
    <property type="entry name" value="DNA_ligase_ATP-dep_cent"/>
</dbReference>
<reference evidence="14" key="1">
    <citation type="submission" date="2021-09" db="EMBL/GenBank/DDBJ databases">
        <title>Genome of Aequorivita sp. strain F64183.</title>
        <authorList>
            <person name="Wang Y."/>
        </authorList>
    </citation>
    <scope>NUCLEOTIDE SEQUENCE</scope>
    <source>
        <strain evidence="14">F64183</strain>
    </source>
</reference>
<dbReference type="CDD" id="cd07972">
    <property type="entry name" value="OBF_DNA_ligase_Arch_LigB"/>
    <property type="match status" value="1"/>
</dbReference>
<dbReference type="SUPFAM" id="SSF117018">
    <property type="entry name" value="ATP-dependent DNA ligase DNA-binding domain"/>
    <property type="match status" value="1"/>
</dbReference>
<comment type="caution">
    <text evidence="14">The sequence shown here is derived from an EMBL/GenBank/DDBJ whole genome shotgun (WGS) entry which is preliminary data.</text>
</comment>
<evidence type="ECO:0000313" key="14">
    <source>
        <dbReference type="EMBL" id="MCG2430014.1"/>
    </source>
</evidence>
<dbReference type="PROSITE" id="PS50160">
    <property type="entry name" value="DNA_LIGASE_A3"/>
    <property type="match status" value="1"/>
</dbReference>
<keyword evidence="4" id="KW-0235">DNA replication</keyword>
<keyword evidence="3" id="KW-0132">Cell division</keyword>
<dbReference type="PANTHER" id="PTHR45674">
    <property type="entry name" value="DNA LIGASE 1/3 FAMILY MEMBER"/>
    <property type="match status" value="1"/>
</dbReference>
<keyword evidence="15" id="KW-1185">Reference proteome</keyword>
<keyword evidence="5" id="KW-0479">Metal-binding</keyword>
<evidence type="ECO:0000256" key="12">
    <source>
        <dbReference type="ARBA" id="ARBA00034003"/>
    </source>
</evidence>
<evidence type="ECO:0000256" key="4">
    <source>
        <dbReference type="ARBA" id="ARBA00022705"/>
    </source>
</evidence>
<dbReference type="SUPFAM" id="SSF56091">
    <property type="entry name" value="DNA ligase/mRNA capping enzyme, catalytic domain"/>
    <property type="match status" value="1"/>
</dbReference>
<dbReference type="GO" id="GO:0006310">
    <property type="term" value="P:DNA recombination"/>
    <property type="evidence" value="ECO:0007669"/>
    <property type="project" value="UniProtKB-KW"/>
</dbReference>
<evidence type="ECO:0000256" key="9">
    <source>
        <dbReference type="ARBA" id="ARBA00023172"/>
    </source>
</evidence>
<accession>A0A9X1R2U7</accession>
<dbReference type="GO" id="GO:0003910">
    <property type="term" value="F:DNA ligase (ATP) activity"/>
    <property type="evidence" value="ECO:0007669"/>
    <property type="project" value="UniProtKB-EC"/>
</dbReference>
<evidence type="ECO:0000313" key="15">
    <source>
        <dbReference type="Proteomes" id="UP001139462"/>
    </source>
</evidence>
<evidence type="ECO:0000256" key="1">
    <source>
        <dbReference type="ARBA" id="ARBA00012727"/>
    </source>
</evidence>
<protein>
    <recommendedName>
        <fullName evidence="1">DNA ligase (ATP)</fullName>
        <ecNumber evidence="1">6.5.1.1</ecNumber>
    </recommendedName>
</protein>
<dbReference type="InterPro" id="IPR050191">
    <property type="entry name" value="ATP-dep_DNA_ligase"/>
</dbReference>
<dbReference type="Gene3D" id="2.40.50.140">
    <property type="entry name" value="Nucleic acid-binding proteins"/>
    <property type="match status" value="1"/>
</dbReference>
<keyword evidence="9" id="KW-0233">DNA recombination</keyword>
<evidence type="ECO:0000256" key="6">
    <source>
        <dbReference type="ARBA" id="ARBA00022741"/>
    </source>
</evidence>
<dbReference type="GO" id="GO:0046872">
    <property type="term" value="F:metal ion binding"/>
    <property type="evidence" value="ECO:0007669"/>
    <property type="project" value="UniProtKB-KW"/>
</dbReference>
<dbReference type="RefSeq" id="WP_237606747.1">
    <property type="nucleotide sequence ID" value="NZ_JAIRBB010000001.1"/>
</dbReference>
<keyword evidence="10" id="KW-0234">DNA repair</keyword>
<dbReference type="Gene3D" id="3.30.470.30">
    <property type="entry name" value="DNA ligase/mRNA capping enzyme"/>
    <property type="match status" value="1"/>
</dbReference>
<dbReference type="SUPFAM" id="SSF50249">
    <property type="entry name" value="Nucleic acid-binding proteins"/>
    <property type="match status" value="1"/>
</dbReference>
<evidence type="ECO:0000256" key="7">
    <source>
        <dbReference type="ARBA" id="ARBA00022763"/>
    </source>
</evidence>
<feature type="domain" description="ATP-dependent DNA ligase family profile" evidence="13">
    <location>
        <begin position="306"/>
        <end position="438"/>
    </location>
</feature>
<keyword evidence="7" id="KW-0227">DNA damage</keyword>
<dbReference type="InterPro" id="IPR036599">
    <property type="entry name" value="DNA_ligase_N_sf"/>
</dbReference>
<proteinExistence type="predicted"/>
<dbReference type="EMBL" id="JAIRBB010000001">
    <property type="protein sequence ID" value="MCG2430014.1"/>
    <property type="molecule type" value="Genomic_DNA"/>
</dbReference>
<dbReference type="NCBIfam" id="TIGR04120">
    <property type="entry name" value="DNA_lig_bact"/>
    <property type="match status" value="1"/>
</dbReference>
<dbReference type="NCBIfam" id="NF006701">
    <property type="entry name" value="PRK09247.1"/>
    <property type="match status" value="1"/>
</dbReference>
<organism evidence="14 15">
    <name type="scientific">Aequorivita xiaoshiensis</name>
    <dbReference type="NCBI Taxonomy" id="2874476"/>
    <lineage>
        <taxon>Bacteria</taxon>
        <taxon>Pseudomonadati</taxon>
        <taxon>Bacteroidota</taxon>
        <taxon>Flavobacteriia</taxon>
        <taxon>Flavobacteriales</taxon>
        <taxon>Flavobacteriaceae</taxon>
        <taxon>Aequorivita</taxon>
    </lineage>
</organism>
<evidence type="ECO:0000256" key="5">
    <source>
        <dbReference type="ARBA" id="ARBA00022723"/>
    </source>
</evidence>
<dbReference type="CDD" id="cd07897">
    <property type="entry name" value="Adenylation_DNA_ligase_Bac1"/>
    <property type="match status" value="1"/>
</dbReference>
<dbReference type="InterPro" id="IPR012340">
    <property type="entry name" value="NA-bd_OB-fold"/>
</dbReference>
<evidence type="ECO:0000259" key="13">
    <source>
        <dbReference type="PROSITE" id="PS50160"/>
    </source>
</evidence>
<keyword evidence="8" id="KW-0067">ATP-binding</keyword>
<keyword evidence="6" id="KW-0547">Nucleotide-binding</keyword>
<dbReference type="PANTHER" id="PTHR45674:SF13">
    <property type="entry name" value="DNA LIGASE-RELATED"/>
    <property type="match status" value="1"/>
</dbReference>
<name>A0A9X1R2U7_9FLAO</name>
<dbReference type="GO" id="GO:0005524">
    <property type="term" value="F:ATP binding"/>
    <property type="evidence" value="ECO:0007669"/>
    <property type="project" value="UniProtKB-KW"/>
</dbReference>
<evidence type="ECO:0000256" key="8">
    <source>
        <dbReference type="ARBA" id="ARBA00022840"/>
    </source>
</evidence>
<dbReference type="EC" id="6.5.1.1" evidence="1"/>
<dbReference type="Pfam" id="PF04675">
    <property type="entry name" value="DNA_ligase_A_N"/>
    <property type="match status" value="1"/>
</dbReference>